<dbReference type="Proteomes" id="UP000252517">
    <property type="component" value="Unassembled WGS sequence"/>
</dbReference>
<gene>
    <name evidence="1" type="ORF">TH25_03155</name>
</gene>
<organism evidence="1 2">
    <name type="scientific">Thalassospira profundimaris</name>
    <dbReference type="NCBI Taxonomy" id="502049"/>
    <lineage>
        <taxon>Bacteria</taxon>
        <taxon>Pseudomonadati</taxon>
        <taxon>Pseudomonadota</taxon>
        <taxon>Alphaproteobacteria</taxon>
        <taxon>Rhodospirillales</taxon>
        <taxon>Thalassospiraceae</taxon>
        <taxon>Thalassospira</taxon>
    </lineage>
</organism>
<proteinExistence type="predicted"/>
<evidence type="ECO:0000313" key="1">
    <source>
        <dbReference type="EMBL" id="RCK54308.1"/>
    </source>
</evidence>
<comment type="caution">
    <text evidence="1">The sequence shown here is derived from an EMBL/GenBank/DDBJ whole genome shotgun (WGS) entry which is preliminary data.</text>
</comment>
<accession>A0A367XL73</accession>
<dbReference type="EMBL" id="JPWH01000001">
    <property type="protein sequence ID" value="RCK54308.1"/>
    <property type="molecule type" value="Genomic_DNA"/>
</dbReference>
<dbReference type="AlphaFoldDB" id="A0A367XL73"/>
<name>A0A367XL73_9PROT</name>
<sequence length="64" mass="7331">MLRDFFCSENEIFTLILPEFLQKSEIFEGGFGGLDRLFDRDCKRKKGGRSLPYLSADSFVAATF</sequence>
<reference evidence="1 2" key="1">
    <citation type="submission" date="2014-07" db="EMBL/GenBank/DDBJ databases">
        <title>Draft genome sequence of Thalassospira profundimaris S25-3-2.</title>
        <authorList>
            <person name="Lai Q."/>
            <person name="Shao Z."/>
        </authorList>
    </citation>
    <scope>NUCLEOTIDE SEQUENCE [LARGE SCALE GENOMIC DNA]</scope>
    <source>
        <strain evidence="1 2">S25-3-2</strain>
    </source>
</reference>
<evidence type="ECO:0000313" key="2">
    <source>
        <dbReference type="Proteomes" id="UP000252517"/>
    </source>
</evidence>
<protein>
    <submittedName>
        <fullName evidence="1">Uncharacterized protein</fullName>
    </submittedName>
</protein>